<dbReference type="EMBL" id="JAQQDW010000006">
    <property type="protein sequence ID" value="MFM0102829.1"/>
    <property type="molecule type" value="Genomic_DNA"/>
</dbReference>
<evidence type="ECO:0000313" key="1">
    <source>
        <dbReference type="EMBL" id="MFM0102829.1"/>
    </source>
</evidence>
<protein>
    <submittedName>
        <fullName evidence="1">Uncharacterized protein</fullName>
    </submittedName>
</protein>
<gene>
    <name evidence="1" type="ORF">PQR01_04870</name>
</gene>
<dbReference type="Proteomes" id="UP001629235">
    <property type="component" value="Unassembled WGS sequence"/>
</dbReference>
<sequence>MTAIRFPRFLTAYVATAVCLTIGASCALPTPGLMRAFITVGTDVQLPLERVATDSQKPAQVIDLPEPLHTSAWESAHAQSPVHSWKETSHRADPSVPAPSHTPGHQRAITDLKYWT</sequence>
<organism evidence="1 2">
    <name type="scientific">Paraburkholderia rhynchosiae</name>
    <dbReference type="NCBI Taxonomy" id="487049"/>
    <lineage>
        <taxon>Bacteria</taxon>
        <taxon>Pseudomonadati</taxon>
        <taxon>Pseudomonadota</taxon>
        <taxon>Betaproteobacteria</taxon>
        <taxon>Burkholderiales</taxon>
        <taxon>Burkholderiaceae</taxon>
        <taxon>Paraburkholderia</taxon>
    </lineage>
</organism>
<proteinExistence type="predicted"/>
<name>A0ACC7N6T2_9BURK</name>
<comment type="caution">
    <text evidence="1">The sequence shown here is derived from an EMBL/GenBank/DDBJ whole genome shotgun (WGS) entry which is preliminary data.</text>
</comment>
<evidence type="ECO:0000313" key="2">
    <source>
        <dbReference type="Proteomes" id="UP001629235"/>
    </source>
</evidence>
<reference evidence="1 2" key="1">
    <citation type="journal article" date="2024" name="Chem. Sci.">
        <title>Discovery of megapolipeptins by genome mining of a Burkholderiales bacteria collection.</title>
        <authorList>
            <person name="Paulo B.S."/>
            <person name="Recchia M.J.J."/>
            <person name="Lee S."/>
            <person name="Fergusson C.H."/>
            <person name="Romanowski S.B."/>
            <person name="Hernandez A."/>
            <person name="Krull N."/>
            <person name="Liu D.Y."/>
            <person name="Cavanagh H."/>
            <person name="Bos A."/>
            <person name="Gray C.A."/>
            <person name="Murphy B.T."/>
            <person name="Linington R.G."/>
            <person name="Eustaquio A.S."/>
        </authorList>
    </citation>
    <scope>NUCLEOTIDE SEQUENCE [LARGE SCALE GENOMIC DNA]</scope>
    <source>
        <strain evidence="1 2">RL18-126-BIB-B</strain>
    </source>
</reference>
<accession>A0ACC7N6T2</accession>
<keyword evidence="2" id="KW-1185">Reference proteome</keyword>